<feature type="region of interest" description="Disordered" evidence="8">
    <location>
        <begin position="1"/>
        <end position="22"/>
    </location>
</feature>
<dbReference type="PANTHER" id="PTHR12550:SF70">
    <property type="entry name" value="JIL-1 ANCHORING AND STABILIZING PROTEIN, ISOFORM A"/>
    <property type="match status" value="1"/>
</dbReference>
<reference evidence="11" key="1">
    <citation type="submission" date="2020-06" db="EMBL/GenBank/DDBJ databases">
        <authorList>
            <person name="Li T."/>
            <person name="Hu X."/>
            <person name="Zhang T."/>
            <person name="Song X."/>
            <person name="Zhang H."/>
            <person name="Dai N."/>
            <person name="Sheng W."/>
            <person name="Hou X."/>
            <person name="Wei L."/>
        </authorList>
    </citation>
    <scope>NUCLEOTIDE SEQUENCE</scope>
    <source>
        <strain evidence="11">K16</strain>
        <tissue evidence="11">Leaf</tissue>
    </source>
</reference>
<feature type="compositionally biased region" description="Basic and acidic residues" evidence="8">
    <location>
        <begin position="707"/>
        <end position="728"/>
    </location>
</feature>
<feature type="region of interest" description="Disordered" evidence="8">
    <location>
        <begin position="578"/>
        <end position="756"/>
    </location>
</feature>
<accession>A0AAE1X122</accession>
<keyword evidence="4" id="KW-0805">Transcription regulation</keyword>
<dbReference type="SMART" id="SM00582">
    <property type="entry name" value="RPR"/>
    <property type="match status" value="1"/>
</dbReference>
<feature type="region of interest" description="Disordered" evidence="8">
    <location>
        <begin position="1093"/>
        <end position="1117"/>
    </location>
</feature>
<feature type="compositionally biased region" description="Basic and acidic residues" evidence="8">
    <location>
        <begin position="855"/>
        <end position="864"/>
    </location>
</feature>
<dbReference type="InterPro" id="IPR006569">
    <property type="entry name" value="CID_dom"/>
</dbReference>
<dbReference type="GO" id="GO:0009908">
    <property type="term" value="P:flower development"/>
    <property type="evidence" value="ECO:0007669"/>
    <property type="project" value="UniProtKB-KW"/>
</dbReference>
<comment type="caution">
    <text evidence="11">The sequence shown here is derived from an EMBL/GenBank/DDBJ whole genome shotgun (WGS) entry which is preliminary data.</text>
</comment>
<organism evidence="11 12">
    <name type="scientific">Sesamum angolense</name>
    <dbReference type="NCBI Taxonomy" id="2727404"/>
    <lineage>
        <taxon>Eukaryota</taxon>
        <taxon>Viridiplantae</taxon>
        <taxon>Streptophyta</taxon>
        <taxon>Embryophyta</taxon>
        <taxon>Tracheophyta</taxon>
        <taxon>Spermatophyta</taxon>
        <taxon>Magnoliopsida</taxon>
        <taxon>eudicotyledons</taxon>
        <taxon>Gunneridae</taxon>
        <taxon>Pentapetalae</taxon>
        <taxon>asterids</taxon>
        <taxon>lamiids</taxon>
        <taxon>Lamiales</taxon>
        <taxon>Pedaliaceae</taxon>
        <taxon>Sesamum</taxon>
    </lineage>
</organism>
<evidence type="ECO:0000256" key="8">
    <source>
        <dbReference type="SAM" id="MobiDB-lite"/>
    </source>
</evidence>
<gene>
    <name evidence="11" type="ORF">Sango_1057300</name>
</gene>
<dbReference type="SUPFAM" id="SSF63748">
    <property type="entry name" value="Tudor/PWWP/MBT"/>
    <property type="match status" value="1"/>
</dbReference>
<keyword evidence="5" id="KW-0287">Flowering</keyword>
<evidence type="ECO:0000256" key="1">
    <source>
        <dbReference type="ARBA" id="ARBA00004123"/>
    </source>
</evidence>
<dbReference type="InterPro" id="IPR000313">
    <property type="entry name" value="PWWP_dom"/>
</dbReference>
<evidence type="ECO:0000256" key="5">
    <source>
        <dbReference type="ARBA" id="ARBA00023089"/>
    </source>
</evidence>
<evidence type="ECO:0000313" key="12">
    <source>
        <dbReference type="Proteomes" id="UP001289374"/>
    </source>
</evidence>
<dbReference type="EMBL" id="JACGWL010000005">
    <property type="protein sequence ID" value="KAK4403166.1"/>
    <property type="molecule type" value="Genomic_DNA"/>
</dbReference>
<dbReference type="Pfam" id="PF00855">
    <property type="entry name" value="PWWP"/>
    <property type="match status" value="1"/>
</dbReference>
<feature type="compositionally biased region" description="Basic and acidic residues" evidence="8">
    <location>
        <begin position="359"/>
        <end position="379"/>
    </location>
</feature>
<feature type="region of interest" description="Disordered" evidence="8">
    <location>
        <begin position="855"/>
        <end position="880"/>
    </location>
</feature>
<protein>
    <submittedName>
        <fullName evidence="11">ENHANCER OF AG-4 protein 2</fullName>
    </submittedName>
</protein>
<dbReference type="PROSITE" id="PS51391">
    <property type="entry name" value="CID"/>
    <property type="match status" value="1"/>
</dbReference>
<feature type="compositionally biased region" description="Low complexity" evidence="8">
    <location>
        <begin position="687"/>
        <end position="697"/>
    </location>
</feature>
<keyword evidence="6" id="KW-0804">Transcription</keyword>
<feature type="domain" description="PWWP" evidence="9">
    <location>
        <begin position="29"/>
        <end position="75"/>
    </location>
</feature>
<feature type="compositionally biased region" description="Pro residues" evidence="8">
    <location>
        <begin position="810"/>
        <end position="819"/>
    </location>
</feature>
<feature type="compositionally biased region" description="Polar residues" evidence="8">
    <location>
        <begin position="600"/>
        <end position="614"/>
    </location>
</feature>
<dbReference type="FunFam" id="1.25.40.90:FF:000037">
    <property type="entry name" value="Enhancer of ag-4 2"/>
    <property type="match status" value="1"/>
</dbReference>
<evidence type="ECO:0000256" key="2">
    <source>
        <dbReference type="ARBA" id="ARBA00022473"/>
    </source>
</evidence>
<evidence type="ECO:0000259" key="10">
    <source>
        <dbReference type="PROSITE" id="PS51391"/>
    </source>
</evidence>
<proteinExistence type="predicted"/>
<feature type="region of interest" description="Disordered" evidence="8">
    <location>
        <begin position="292"/>
        <end position="526"/>
    </location>
</feature>
<dbReference type="GO" id="GO:0006397">
    <property type="term" value="P:mRNA processing"/>
    <property type="evidence" value="ECO:0007669"/>
    <property type="project" value="UniProtKB-KW"/>
</dbReference>
<feature type="region of interest" description="Disordered" evidence="8">
    <location>
        <begin position="782"/>
        <end position="819"/>
    </location>
</feature>
<feature type="compositionally biased region" description="Low complexity" evidence="8">
    <location>
        <begin position="490"/>
        <end position="502"/>
    </location>
</feature>
<name>A0AAE1X122_9LAMI</name>
<keyword evidence="7" id="KW-0539">Nucleus</keyword>
<evidence type="ECO:0000256" key="6">
    <source>
        <dbReference type="ARBA" id="ARBA00023163"/>
    </source>
</evidence>
<dbReference type="Pfam" id="PF04818">
    <property type="entry name" value="CID"/>
    <property type="match status" value="1"/>
</dbReference>
<dbReference type="GO" id="GO:0005634">
    <property type="term" value="C:nucleus"/>
    <property type="evidence" value="ECO:0007669"/>
    <property type="project" value="UniProtKB-SubCell"/>
</dbReference>
<evidence type="ECO:0000313" key="11">
    <source>
        <dbReference type="EMBL" id="KAK4403166.1"/>
    </source>
</evidence>
<evidence type="ECO:0000259" key="9">
    <source>
        <dbReference type="PROSITE" id="PS50812"/>
    </source>
</evidence>
<feature type="compositionally biased region" description="Basic and acidic residues" evidence="8">
    <location>
        <begin position="312"/>
        <end position="325"/>
    </location>
</feature>
<dbReference type="Gene3D" id="2.30.30.140">
    <property type="match status" value="1"/>
</dbReference>
<comment type="subcellular location">
    <subcellularLocation>
        <location evidence="1">Nucleus</location>
    </subcellularLocation>
</comment>
<dbReference type="PROSITE" id="PS50812">
    <property type="entry name" value="PWWP"/>
    <property type="match status" value="1"/>
</dbReference>
<feature type="non-terminal residue" evidence="11">
    <location>
        <position position="1463"/>
    </location>
</feature>
<feature type="region of interest" description="Disordered" evidence="8">
    <location>
        <begin position="1170"/>
        <end position="1223"/>
    </location>
</feature>
<keyword evidence="12" id="KW-1185">Reference proteome</keyword>
<keyword evidence="2" id="KW-0217">Developmental protein</keyword>
<feature type="compositionally biased region" description="Basic and acidic residues" evidence="8">
    <location>
        <begin position="745"/>
        <end position="756"/>
    </location>
</feature>
<sequence>GKSDGNWRGMAPGRKRGAKGVKTKNELSLGDLVLAKVKGFPAWPAKISRPEDWERVPDLKSTLSSSLGHQRYSRWRIGWSLSNKYQFDVYDKLRAFVAPADIQAFTIEAKNKLSARCQGKTVKYFAQAVKEICEEFEELQLRNLNGVRDKSAQSLVSAAHSLDLVVDEASGVNGNDGSDRKGSNCKLEMKGSTDVSAALERCSQRQGKVECQDVKPCLSDNVNHSLFPHVSSEKRNKLYTNTSDLVMDSVPLSSPSHDSLVNEDGSHEIKVEGRSSDDDHNEVTNGLKTKLAMGSKKKPAGAIRRNSGSAVPHDHTGEMIQRKCASDGSMKVSSAGNSRLGLDIGSERKEKKLLKVKRHSETEDNGREDAEVSFEEHNKALSRKKIKAQHGREKQRFQTNEASSPGKMSKCADTGDGASMVRARTNKKRDSTSPDVLDDKITGIESKRLTSGGKAENRRPLRLQMSTNDPNFSSGEDDLPPIKRRRRVSEAMSSSASISENRLGGSASRQSDMVLPNKIRSPVMQLPTKRRAVRLFDDEDDESPKTPIHGGFTNKVSVIPQVSDSRNKPVMHGESCVYDQGVSRNSGPLDDGLKEKVQSGRMSNKVLSPATQQGTEKRTRELSAAHAIPSPLQDSEKLPSTEAKPVQISPKRSPHSIGGTRPSAELQSKHSSKAPANISQKKTPAGDSRSASASDRSTSFLAQSLGDRSKPALSVDKRKATPKSDLRINDSVVVVGPPNENHTSLGERLDGGKDGKTNILINSKTPDSVMSMKHLIAAAQAKKRQAHLQNSHGNPLLLSFPDADMSARSPSPPPPPPPATLAYESSNTLQLGVQGIHSTSPCADVHQFSSINQHENEELEERRVSSGNQGTGSSLSGGTEAAVARDAFEGMIETLSRTKESIGRATRLAIDCAKYGIANEVVELLIQKLENEPSLHRRVDLFFLVDSITQCSHSQRGIAGASYIPIVQAALPRLIGAAAPAGAGAQENRRQCHKVLRLWLERKILPESVLRRYMGDIGVVNDDASVGLSLRRPSRAERAIDDPIREMEGMVVDEYGSNATFQLPGLLSAHVFDEEEEYEDSFPTKLCQEINDTSPSELAPATSRDPENQSVTPSDRRHCILEDVDGELEMEDVSGHQRDEKPLFTNGTLGLGVLEPNSDGILESAPNSMCAEWLPSPEGSPPLPPGSPPVTPPLPTSPPPFHHHPHHPTSFISTPRPPHPPPPITASSISSTTCWSSSTAYCWAASTIAFPAIISGSASIDVPTYASTSICDITFPSITYPPPSLQHEIGATASGNQCSHVVSNARGSLIDASARSEVLTQQSSCFPPSGVGIAREHVGYNSSRHVDYRQATSVSPYSLQNFPDGPRRYATSEQTQMQVNEFNADCPRGGWMPGGRSCSGPPYSNEGYFGPPRERPPASVVNFQPSAPNNLPSAAQIPGDLSVHGVPMISCRPDMSSGNWRPA</sequence>
<dbReference type="Gene3D" id="1.25.40.90">
    <property type="match status" value="1"/>
</dbReference>
<reference evidence="11" key="2">
    <citation type="journal article" date="2024" name="Plant">
        <title>Genomic evolution and insights into agronomic trait innovations of Sesamum species.</title>
        <authorList>
            <person name="Miao H."/>
            <person name="Wang L."/>
            <person name="Qu L."/>
            <person name="Liu H."/>
            <person name="Sun Y."/>
            <person name="Le M."/>
            <person name="Wang Q."/>
            <person name="Wei S."/>
            <person name="Zheng Y."/>
            <person name="Lin W."/>
            <person name="Duan Y."/>
            <person name="Cao H."/>
            <person name="Xiong S."/>
            <person name="Wang X."/>
            <person name="Wei L."/>
            <person name="Li C."/>
            <person name="Ma Q."/>
            <person name="Ju M."/>
            <person name="Zhao R."/>
            <person name="Li G."/>
            <person name="Mu C."/>
            <person name="Tian Q."/>
            <person name="Mei H."/>
            <person name="Zhang T."/>
            <person name="Gao T."/>
            <person name="Zhang H."/>
        </authorList>
    </citation>
    <scope>NUCLEOTIDE SEQUENCE</scope>
    <source>
        <strain evidence="11">K16</strain>
    </source>
</reference>
<feature type="compositionally biased region" description="Pro residues" evidence="8">
    <location>
        <begin position="1178"/>
        <end position="1200"/>
    </location>
</feature>
<evidence type="ECO:0000256" key="7">
    <source>
        <dbReference type="ARBA" id="ARBA00023242"/>
    </source>
</evidence>
<feature type="compositionally biased region" description="Polar residues" evidence="8">
    <location>
        <begin position="865"/>
        <end position="877"/>
    </location>
</feature>
<feature type="compositionally biased region" description="Basic residues" evidence="8">
    <location>
        <begin position="13"/>
        <end position="22"/>
    </location>
</feature>
<dbReference type="Proteomes" id="UP001289374">
    <property type="component" value="Unassembled WGS sequence"/>
</dbReference>
<evidence type="ECO:0000256" key="3">
    <source>
        <dbReference type="ARBA" id="ARBA00022664"/>
    </source>
</evidence>
<evidence type="ECO:0000256" key="4">
    <source>
        <dbReference type="ARBA" id="ARBA00023015"/>
    </source>
</evidence>
<feature type="domain" description="CID" evidence="10">
    <location>
        <begin position="880"/>
        <end position="1021"/>
    </location>
</feature>
<dbReference type="InterPro" id="IPR008942">
    <property type="entry name" value="ENTH_VHS"/>
</dbReference>
<feature type="compositionally biased region" description="Basic residues" evidence="8">
    <location>
        <begin position="380"/>
        <end position="389"/>
    </location>
</feature>
<dbReference type="PANTHER" id="PTHR12550">
    <property type="entry name" value="HEPATOMA-DERIVED GROWTH FACTOR-RELATED"/>
    <property type="match status" value="1"/>
</dbReference>
<feature type="compositionally biased region" description="Polar residues" evidence="8">
    <location>
        <begin position="464"/>
        <end position="474"/>
    </location>
</feature>
<keyword evidence="3" id="KW-0507">mRNA processing</keyword>
<feature type="compositionally biased region" description="Basic and acidic residues" evidence="8">
    <location>
        <begin position="428"/>
        <end position="448"/>
    </location>
</feature>